<dbReference type="Gene3D" id="3.30.1330.40">
    <property type="entry name" value="RutC-like"/>
    <property type="match status" value="1"/>
</dbReference>
<evidence type="ECO:0000313" key="1">
    <source>
        <dbReference type="EMBL" id="GAA4181677.1"/>
    </source>
</evidence>
<protein>
    <recommendedName>
        <fullName evidence="3">RidA family protein</fullName>
    </recommendedName>
</protein>
<evidence type="ECO:0000313" key="2">
    <source>
        <dbReference type="Proteomes" id="UP001501079"/>
    </source>
</evidence>
<gene>
    <name evidence="1" type="ORF">GCM10022287_37320</name>
</gene>
<comment type="caution">
    <text evidence="1">The sequence shown here is derived from an EMBL/GenBank/DDBJ whole genome shotgun (WGS) entry which is preliminary data.</text>
</comment>
<evidence type="ECO:0008006" key="3">
    <source>
        <dbReference type="Google" id="ProtNLM"/>
    </source>
</evidence>
<dbReference type="Proteomes" id="UP001501079">
    <property type="component" value="Unassembled WGS sequence"/>
</dbReference>
<organism evidence="1 2">
    <name type="scientific">Gryllotalpicola koreensis</name>
    <dbReference type="NCBI Taxonomy" id="993086"/>
    <lineage>
        <taxon>Bacteria</taxon>
        <taxon>Bacillati</taxon>
        <taxon>Actinomycetota</taxon>
        <taxon>Actinomycetes</taxon>
        <taxon>Micrococcales</taxon>
        <taxon>Microbacteriaceae</taxon>
        <taxon>Gryllotalpicola</taxon>
    </lineage>
</organism>
<dbReference type="EMBL" id="BAABBW010000007">
    <property type="protein sequence ID" value="GAA4181677.1"/>
    <property type="molecule type" value="Genomic_DNA"/>
</dbReference>
<reference evidence="2" key="1">
    <citation type="journal article" date="2019" name="Int. J. Syst. Evol. Microbiol.">
        <title>The Global Catalogue of Microorganisms (GCM) 10K type strain sequencing project: providing services to taxonomists for standard genome sequencing and annotation.</title>
        <authorList>
            <consortium name="The Broad Institute Genomics Platform"/>
            <consortium name="The Broad Institute Genome Sequencing Center for Infectious Disease"/>
            <person name="Wu L."/>
            <person name="Ma J."/>
        </authorList>
    </citation>
    <scope>NUCLEOTIDE SEQUENCE [LARGE SCALE GENOMIC DNA]</scope>
    <source>
        <strain evidence="2">JCM 17591</strain>
    </source>
</reference>
<keyword evidence="2" id="KW-1185">Reference proteome</keyword>
<accession>A0ABP8ACU3</accession>
<dbReference type="Pfam" id="PF01042">
    <property type="entry name" value="Ribonuc_L-PSP"/>
    <property type="match status" value="1"/>
</dbReference>
<dbReference type="InterPro" id="IPR035959">
    <property type="entry name" value="RutC-like_sf"/>
</dbReference>
<dbReference type="CDD" id="cd00448">
    <property type="entry name" value="YjgF_YER057c_UK114_family"/>
    <property type="match status" value="1"/>
</dbReference>
<dbReference type="SUPFAM" id="SSF55298">
    <property type="entry name" value="YjgF-like"/>
    <property type="match status" value="1"/>
</dbReference>
<proteinExistence type="predicted"/>
<name>A0ABP8ACU3_9MICO</name>
<sequence>MIRVAGQSPRFPGATSADGVIATSGIVAPAVLVGEDLAFAQQAQVVLAQLAAVLADAGAGLDDVLRLEAFLADPRDFAAWDRAFCAAWPEAAARPARTTLVAGFAVPGVLVEVQAIAVTGGRAR</sequence>
<dbReference type="InterPro" id="IPR006175">
    <property type="entry name" value="YjgF/YER057c/UK114"/>
</dbReference>
<dbReference type="PANTHER" id="PTHR11803">
    <property type="entry name" value="2-IMINOBUTANOATE/2-IMINOPROPANOATE DEAMINASE RIDA"/>
    <property type="match status" value="1"/>
</dbReference>
<dbReference type="PANTHER" id="PTHR11803:SF39">
    <property type="entry name" value="2-IMINOBUTANOATE_2-IMINOPROPANOATE DEAMINASE"/>
    <property type="match status" value="1"/>
</dbReference>